<reference evidence="1" key="1">
    <citation type="submission" date="2014-11" db="EMBL/GenBank/DDBJ databases">
        <authorList>
            <person name="Amaro Gonzalez C."/>
        </authorList>
    </citation>
    <scope>NUCLEOTIDE SEQUENCE</scope>
</reference>
<sequence length="45" mass="5735">MSQRRDYTHRWLSANPEPSISEHFVPKQNYPRYFDWSTYCRWVLW</sequence>
<reference evidence="1" key="2">
    <citation type="journal article" date="2015" name="Fish Shellfish Immunol.">
        <title>Early steps in the European eel (Anguilla anguilla)-Vibrio vulnificus interaction in the gills: Role of the RtxA13 toxin.</title>
        <authorList>
            <person name="Callol A."/>
            <person name="Pajuelo D."/>
            <person name="Ebbesson L."/>
            <person name="Teles M."/>
            <person name="MacKenzie S."/>
            <person name="Amaro C."/>
        </authorList>
    </citation>
    <scope>NUCLEOTIDE SEQUENCE</scope>
</reference>
<dbReference type="EMBL" id="GBXM01108966">
    <property type="protein sequence ID" value="JAG99610.1"/>
    <property type="molecule type" value="Transcribed_RNA"/>
</dbReference>
<accession>A0A0E9P597</accession>
<protein>
    <submittedName>
        <fullName evidence="1">Uncharacterized protein</fullName>
    </submittedName>
</protein>
<evidence type="ECO:0000313" key="1">
    <source>
        <dbReference type="EMBL" id="JAG99610.1"/>
    </source>
</evidence>
<dbReference type="AlphaFoldDB" id="A0A0E9P597"/>
<name>A0A0E9P597_ANGAN</name>
<organism evidence="1">
    <name type="scientific">Anguilla anguilla</name>
    <name type="common">European freshwater eel</name>
    <name type="synonym">Muraena anguilla</name>
    <dbReference type="NCBI Taxonomy" id="7936"/>
    <lineage>
        <taxon>Eukaryota</taxon>
        <taxon>Metazoa</taxon>
        <taxon>Chordata</taxon>
        <taxon>Craniata</taxon>
        <taxon>Vertebrata</taxon>
        <taxon>Euteleostomi</taxon>
        <taxon>Actinopterygii</taxon>
        <taxon>Neopterygii</taxon>
        <taxon>Teleostei</taxon>
        <taxon>Anguilliformes</taxon>
        <taxon>Anguillidae</taxon>
        <taxon>Anguilla</taxon>
    </lineage>
</organism>
<proteinExistence type="predicted"/>